<reference evidence="1 2" key="1">
    <citation type="submission" date="2021-08" db="EMBL/GenBank/DDBJ databases">
        <title>Whole genome sequence of novel Actinomyces species strain MAS-1.</title>
        <authorList>
            <person name="Saito M."/>
            <person name="Kuwahara N."/>
            <person name="Takizawa T."/>
            <person name="Gotouda H."/>
            <person name="Ochiai T."/>
        </authorList>
    </citation>
    <scope>NUCLEOTIDE SEQUENCE [LARGE SCALE GENOMIC DNA]</scope>
    <source>
        <strain evidence="1 2">MAS-1</strain>
    </source>
</reference>
<organism evidence="1 2">
    <name type="scientific">Actinomyces capricornis</name>
    <dbReference type="NCBI Taxonomy" id="2755559"/>
    <lineage>
        <taxon>Bacteria</taxon>
        <taxon>Bacillati</taxon>
        <taxon>Actinomycetota</taxon>
        <taxon>Actinomycetes</taxon>
        <taxon>Actinomycetales</taxon>
        <taxon>Actinomycetaceae</taxon>
        <taxon>Actinomyces</taxon>
    </lineage>
</organism>
<evidence type="ECO:0000313" key="1">
    <source>
        <dbReference type="EMBL" id="BDA64609.1"/>
    </source>
</evidence>
<evidence type="ECO:0000313" key="2">
    <source>
        <dbReference type="Proteomes" id="UP000824496"/>
    </source>
</evidence>
<dbReference type="Gene3D" id="1.10.10.60">
    <property type="entry name" value="Homeodomain-like"/>
    <property type="match status" value="1"/>
</dbReference>
<protein>
    <submittedName>
        <fullName evidence="1">Uncharacterized protein</fullName>
    </submittedName>
</protein>
<accession>A0ABN6K4M1</accession>
<sequence>MDLYETTPGATVRSIAEDLGITRGALRQWLALHGTGRKTGAGWGACSQPVEAGRW</sequence>
<dbReference type="Proteomes" id="UP000824496">
    <property type="component" value="Chromosome"/>
</dbReference>
<keyword evidence="2" id="KW-1185">Reference proteome</keyword>
<dbReference type="EMBL" id="AP025017">
    <property type="protein sequence ID" value="BDA64609.1"/>
    <property type="molecule type" value="Genomic_DNA"/>
</dbReference>
<proteinExistence type="predicted"/>
<gene>
    <name evidence="1" type="ORF">MANAM107_14430</name>
</gene>
<name>A0ABN6K4M1_9ACTO</name>